<protein>
    <submittedName>
        <fullName evidence="1">Uncharacterized protein</fullName>
    </submittedName>
</protein>
<dbReference type="EMBL" id="BARW01006762">
    <property type="protein sequence ID" value="GAI80399.1"/>
    <property type="molecule type" value="Genomic_DNA"/>
</dbReference>
<dbReference type="AlphaFoldDB" id="X1TK35"/>
<comment type="caution">
    <text evidence="1">The sequence shown here is derived from an EMBL/GenBank/DDBJ whole genome shotgun (WGS) entry which is preliminary data.</text>
</comment>
<evidence type="ECO:0000313" key="1">
    <source>
        <dbReference type="EMBL" id="GAI80399.1"/>
    </source>
</evidence>
<gene>
    <name evidence="1" type="ORF">S12H4_14199</name>
</gene>
<organism evidence="1">
    <name type="scientific">marine sediment metagenome</name>
    <dbReference type="NCBI Taxonomy" id="412755"/>
    <lineage>
        <taxon>unclassified sequences</taxon>
        <taxon>metagenomes</taxon>
        <taxon>ecological metagenomes</taxon>
    </lineage>
</organism>
<sequence length="31" mass="3683">NFTFRILGYETYLNGQSLLVKYALNLKFIDQ</sequence>
<feature type="non-terminal residue" evidence="1">
    <location>
        <position position="1"/>
    </location>
</feature>
<name>X1TK35_9ZZZZ</name>
<accession>X1TK35</accession>
<proteinExistence type="predicted"/>
<reference evidence="1" key="1">
    <citation type="journal article" date="2014" name="Front. Microbiol.">
        <title>High frequency of phylogenetically diverse reductive dehalogenase-homologous genes in deep subseafloor sedimentary metagenomes.</title>
        <authorList>
            <person name="Kawai M."/>
            <person name="Futagami T."/>
            <person name="Toyoda A."/>
            <person name="Takaki Y."/>
            <person name="Nishi S."/>
            <person name="Hori S."/>
            <person name="Arai W."/>
            <person name="Tsubouchi T."/>
            <person name="Morono Y."/>
            <person name="Uchiyama I."/>
            <person name="Ito T."/>
            <person name="Fujiyama A."/>
            <person name="Inagaki F."/>
            <person name="Takami H."/>
        </authorList>
    </citation>
    <scope>NUCLEOTIDE SEQUENCE</scope>
    <source>
        <strain evidence="1">Expedition CK06-06</strain>
    </source>
</reference>